<accession>A0A453JI91</accession>
<feature type="transmembrane region" description="Helical" evidence="12">
    <location>
        <begin position="1007"/>
        <end position="1028"/>
    </location>
</feature>
<dbReference type="GO" id="GO:0005886">
    <property type="term" value="C:plasma membrane"/>
    <property type="evidence" value="ECO:0007669"/>
    <property type="project" value="UniProtKB-SubCell"/>
</dbReference>
<evidence type="ECO:0000256" key="4">
    <source>
        <dbReference type="ARBA" id="ARBA00022614"/>
    </source>
</evidence>
<evidence type="ECO:0000256" key="9">
    <source>
        <dbReference type="ARBA" id="ARBA00022989"/>
    </source>
</evidence>
<proteinExistence type="inferred from homology"/>
<evidence type="ECO:0000256" key="5">
    <source>
        <dbReference type="ARBA" id="ARBA00022626"/>
    </source>
</evidence>
<organism evidence="15 16">
    <name type="scientific">Aegilops tauschii subsp. strangulata</name>
    <name type="common">Goatgrass</name>
    <dbReference type="NCBI Taxonomy" id="200361"/>
    <lineage>
        <taxon>Eukaryota</taxon>
        <taxon>Viridiplantae</taxon>
        <taxon>Streptophyta</taxon>
        <taxon>Embryophyta</taxon>
        <taxon>Tracheophyta</taxon>
        <taxon>Spermatophyta</taxon>
        <taxon>Magnoliopsida</taxon>
        <taxon>Liliopsida</taxon>
        <taxon>Poales</taxon>
        <taxon>Poaceae</taxon>
        <taxon>BOP clade</taxon>
        <taxon>Pooideae</taxon>
        <taxon>Triticodae</taxon>
        <taxon>Triticeae</taxon>
        <taxon>Triticinae</taxon>
        <taxon>Aegilops</taxon>
    </lineage>
</organism>
<keyword evidence="6 12" id="KW-0812">Transmembrane</keyword>
<dbReference type="PROSITE" id="PS51450">
    <property type="entry name" value="LRR"/>
    <property type="match status" value="2"/>
</dbReference>
<keyword evidence="9 12" id="KW-1133">Transmembrane helix</keyword>
<dbReference type="InterPro" id="IPR046956">
    <property type="entry name" value="RLP23-like"/>
</dbReference>
<dbReference type="Pfam" id="PF08263">
    <property type="entry name" value="LRRNT_2"/>
    <property type="match status" value="1"/>
</dbReference>
<keyword evidence="7" id="KW-0732">Signal</keyword>
<reference evidence="16" key="1">
    <citation type="journal article" date="2014" name="Science">
        <title>Ancient hybridizations among the ancestral genomes of bread wheat.</title>
        <authorList>
            <consortium name="International Wheat Genome Sequencing Consortium,"/>
            <person name="Marcussen T."/>
            <person name="Sandve S.R."/>
            <person name="Heier L."/>
            <person name="Spannagl M."/>
            <person name="Pfeifer M."/>
            <person name="Jakobsen K.S."/>
            <person name="Wulff B.B."/>
            <person name="Steuernagel B."/>
            <person name="Mayer K.F."/>
            <person name="Olsen O.A."/>
        </authorList>
    </citation>
    <scope>NUCLEOTIDE SEQUENCE [LARGE SCALE GENOMIC DNA]</scope>
    <source>
        <strain evidence="16">cv. AL8/78</strain>
    </source>
</reference>
<evidence type="ECO:0000256" key="8">
    <source>
        <dbReference type="ARBA" id="ARBA00022737"/>
    </source>
</evidence>
<dbReference type="SMART" id="SM00365">
    <property type="entry name" value="LRR_SD22"/>
    <property type="match status" value="7"/>
</dbReference>
<dbReference type="InterPro" id="IPR055414">
    <property type="entry name" value="LRR_R13L4/SHOC2-like"/>
</dbReference>
<keyword evidence="16" id="KW-1185">Reference proteome</keyword>
<evidence type="ECO:0000256" key="1">
    <source>
        <dbReference type="ARBA" id="ARBA00004251"/>
    </source>
</evidence>
<dbReference type="EnsemblPlants" id="AET5Gv20078000.1">
    <property type="protein sequence ID" value="AET5Gv20078000.1"/>
    <property type="gene ID" value="AET5Gv20078000"/>
</dbReference>
<protein>
    <submittedName>
        <fullName evidence="15">Uncharacterized protein</fullName>
    </submittedName>
</protein>
<reference evidence="15" key="5">
    <citation type="journal article" date="2021" name="G3 (Bethesda)">
        <title>Aegilops tauschii genome assembly Aet v5.0 features greater sequence contiguity and improved annotation.</title>
        <authorList>
            <person name="Wang L."/>
            <person name="Zhu T."/>
            <person name="Rodriguez J.C."/>
            <person name="Deal K.R."/>
            <person name="Dubcovsky J."/>
            <person name="McGuire P.E."/>
            <person name="Lux T."/>
            <person name="Spannagl M."/>
            <person name="Mayer K.F.X."/>
            <person name="Baldrich P."/>
            <person name="Meyers B.C."/>
            <person name="Huo N."/>
            <person name="Gu Y.Q."/>
            <person name="Zhou H."/>
            <person name="Devos K.M."/>
            <person name="Bennetzen J.L."/>
            <person name="Unver T."/>
            <person name="Budak H."/>
            <person name="Gulick P.J."/>
            <person name="Galiba G."/>
            <person name="Kalapos B."/>
            <person name="Nelson D.R."/>
            <person name="Li P."/>
            <person name="You F.M."/>
            <person name="Luo M.C."/>
            <person name="Dvorak J."/>
        </authorList>
    </citation>
    <scope>NUCLEOTIDE SEQUENCE [LARGE SCALE GENOMIC DNA]</scope>
    <source>
        <strain evidence="15">cv. AL8/78</strain>
    </source>
</reference>
<dbReference type="Pfam" id="PF00560">
    <property type="entry name" value="LRR_1"/>
    <property type="match status" value="3"/>
</dbReference>
<dbReference type="PRINTS" id="PR00019">
    <property type="entry name" value="LEURICHRPT"/>
</dbReference>
<dbReference type="PANTHER" id="PTHR48063:SF14">
    <property type="entry name" value="LEUCINE-RICH REPEAT-CONTAINING N-TERMINAL PLANT-TYPE DOMAIN-CONTAINING PROTEIN"/>
    <property type="match status" value="1"/>
</dbReference>
<evidence type="ECO:0000256" key="7">
    <source>
        <dbReference type="ARBA" id="ARBA00022729"/>
    </source>
</evidence>
<dbReference type="SUPFAM" id="SSF52058">
    <property type="entry name" value="L domain-like"/>
    <property type="match status" value="2"/>
</dbReference>
<dbReference type="InterPro" id="IPR013210">
    <property type="entry name" value="LRR_N_plant-typ"/>
</dbReference>
<keyword evidence="10 12" id="KW-0472">Membrane</keyword>
<sequence length="1065" mass="117621">PQLPSSCSSKMHHTTNLMFATHLLFIILSFTSFSQVGHALALQPQLAHAHGGGCIPAERAALLAFHKGITSDNASVLASWHGHDCCRWRGVSCNNRIGHVIKLHLPNTSPDLNTYGCGHDHSLADTTVETDTYHACSDANSLYGEISTSLLSLKHLEHMDLSMNCLVGTNSHIPQFLSSMENLRYLNLCGMPFTGRVPSQLGNLSKLQHLDLGQGYSEMYSADITWLTKLPLLQYLSMNGINLSRITDWPGTLNMIPSLRVINLAACSLDTASQSLPYLNLTKLEKLDLSENNLGHSIASSWFWKVTSLKYLSLRLNFRANWLFGKLPDALGNMTSLKVLDVSATNLNKSGNIENLCSLEVLDLSKNPMIGDIVVLMEGLPRCARGKLLELNLHGNEFTGALPNFIGEFSSLSMLDLSCNNLVGSIPTGLRNLVHLTILDLDWNLLNGTIPTEIGDLTALTYLDISRNNLTGIIPAELGKLKRLAYLNLAENKITGPLPIEMGSLRNLVYLYLSNNNLSGVITEEHIADIKGLKIISLSSNNLKIVVDSDWRSPFRLQAADFASCQMGPLFPAWLQQLRGIDALDISSTGLKDKFPEWFWHTFSQTTYLDISNNQISGILPAHLDGMALEELYLSSNRLTGSIPSLPSNITMLDISNNNFSGVIPSNFEASQLQMLLIYSNQIGGYIPESFCKLEQLLYLDLSNNFLKGKIPECSDIQKMQYLLLGNNNLSGEFPAFLQNNTDMEFLDLAWNKLSGRLPTWIGDLANLHFVLLSHNAFSDNIPVDITRLWNLQYLDLSCNNLSGEIPWHLSNLTLMKKEQKEFLEMDDGVTGNDTEMGATHLGEILSVVTKGQQLIYGRTLVYFVGIDLSANSLTGEIPTDITSLDALMNLNLSSNKLSGQIPNMIGAMQSLVSLDLSENKFSGEIPTSLSSLALLEALNLSYNNLSGRIPSGRQLDTLNSNNQSIIYIGNSGLCGPPLQNNCPGNDSFIVYGDLESSKQPFDPLTFHFGLVLGLVVGLWVVFCALLFKRTWRTAYFRLFDKVYDQVYVFVVVKWGSFTKNTAAE</sequence>
<evidence type="ECO:0000256" key="11">
    <source>
        <dbReference type="ARBA" id="ARBA00023180"/>
    </source>
</evidence>
<evidence type="ECO:0000256" key="12">
    <source>
        <dbReference type="SAM" id="Phobius"/>
    </source>
</evidence>
<name>A0A453JI91_AEGTS</name>
<feature type="domain" description="Disease resistance R13L4/SHOC-2-like LRR" evidence="14">
    <location>
        <begin position="406"/>
        <end position="630"/>
    </location>
</feature>
<evidence type="ECO:0000256" key="10">
    <source>
        <dbReference type="ARBA" id="ARBA00023136"/>
    </source>
</evidence>
<dbReference type="FunFam" id="3.80.10.10:FF:000111">
    <property type="entry name" value="LRR receptor-like serine/threonine-protein kinase ERECTA"/>
    <property type="match status" value="1"/>
</dbReference>
<dbReference type="InterPro" id="IPR003591">
    <property type="entry name" value="Leu-rich_rpt_typical-subtyp"/>
</dbReference>
<dbReference type="Gene3D" id="3.80.10.10">
    <property type="entry name" value="Ribonuclease Inhibitor"/>
    <property type="match status" value="4"/>
</dbReference>
<dbReference type="Proteomes" id="UP000015105">
    <property type="component" value="Chromosome 5D"/>
</dbReference>
<evidence type="ECO:0000259" key="13">
    <source>
        <dbReference type="Pfam" id="PF08263"/>
    </source>
</evidence>
<dbReference type="FunFam" id="3.80.10.10:FF:000649">
    <property type="entry name" value="Leucine Rich Repeat family protein"/>
    <property type="match status" value="1"/>
</dbReference>
<dbReference type="Pfam" id="PF23598">
    <property type="entry name" value="LRR_14"/>
    <property type="match status" value="1"/>
</dbReference>
<keyword evidence="4" id="KW-0433">Leucine-rich repeat</keyword>
<dbReference type="SMART" id="SM00369">
    <property type="entry name" value="LRR_TYP"/>
    <property type="match status" value="11"/>
</dbReference>
<reference evidence="15" key="4">
    <citation type="submission" date="2019-03" db="UniProtKB">
        <authorList>
            <consortium name="EnsemblPlants"/>
        </authorList>
    </citation>
    <scope>IDENTIFICATION</scope>
</reference>
<keyword evidence="3" id="KW-1003">Cell membrane</keyword>
<keyword evidence="8" id="KW-0677">Repeat</keyword>
<dbReference type="Pfam" id="PF13855">
    <property type="entry name" value="LRR_8"/>
    <property type="match status" value="2"/>
</dbReference>
<reference evidence="16" key="2">
    <citation type="journal article" date="2017" name="Nat. Plants">
        <title>The Aegilops tauschii genome reveals multiple impacts of transposons.</title>
        <authorList>
            <person name="Zhao G."/>
            <person name="Zou C."/>
            <person name="Li K."/>
            <person name="Wang K."/>
            <person name="Li T."/>
            <person name="Gao L."/>
            <person name="Zhang X."/>
            <person name="Wang H."/>
            <person name="Yang Z."/>
            <person name="Liu X."/>
            <person name="Jiang W."/>
            <person name="Mao L."/>
            <person name="Kong X."/>
            <person name="Jiao Y."/>
            <person name="Jia J."/>
        </authorList>
    </citation>
    <scope>NUCLEOTIDE SEQUENCE [LARGE SCALE GENOMIC DNA]</scope>
    <source>
        <strain evidence="16">cv. AL8/78</strain>
    </source>
</reference>
<reference evidence="15" key="3">
    <citation type="journal article" date="2017" name="Nature">
        <title>Genome sequence of the progenitor of the wheat D genome Aegilops tauschii.</title>
        <authorList>
            <person name="Luo M.C."/>
            <person name="Gu Y.Q."/>
            <person name="Puiu D."/>
            <person name="Wang H."/>
            <person name="Twardziok S.O."/>
            <person name="Deal K.R."/>
            <person name="Huo N."/>
            <person name="Zhu T."/>
            <person name="Wang L."/>
            <person name="Wang Y."/>
            <person name="McGuire P.E."/>
            <person name="Liu S."/>
            <person name="Long H."/>
            <person name="Ramasamy R.K."/>
            <person name="Rodriguez J.C."/>
            <person name="Van S.L."/>
            <person name="Yuan L."/>
            <person name="Wang Z."/>
            <person name="Xia Z."/>
            <person name="Xiao L."/>
            <person name="Anderson O.D."/>
            <person name="Ouyang S."/>
            <person name="Liang Y."/>
            <person name="Zimin A.V."/>
            <person name="Pertea G."/>
            <person name="Qi P."/>
            <person name="Bennetzen J.L."/>
            <person name="Dai X."/>
            <person name="Dawson M.W."/>
            <person name="Muller H.G."/>
            <person name="Kugler K."/>
            <person name="Rivarola-Duarte L."/>
            <person name="Spannagl M."/>
            <person name="Mayer K.F.X."/>
            <person name="Lu F.H."/>
            <person name="Bevan M.W."/>
            <person name="Leroy P."/>
            <person name="Li P."/>
            <person name="You F.M."/>
            <person name="Sun Q."/>
            <person name="Liu Z."/>
            <person name="Lyons E."/>
            <person name="Wicker T."/>
            <person name="Salzberg S.L."/>
            <person name="Devos K.M."/>
            <person name="Dvorak J."/>
        </authorList>
    </citation>
    <scope>NUCLEOTIDE SEQUENCE [LARGE SCALE GENOMIC DNA]</scope>
    <source>
        <strain evidence="15">cv. AL8/78</strain>
    </source>
</reference>
<dbReference type="FunFam" id="3.80.10.10:FF:000095">
    <property type="entry name" value="LRR receptor-like serine/threonine-protein kinase GSO1"/>
    <property type="match status" value="2"/>
</dbReference>
<comment type="subcellular location">
    <subcellularLocation>
        <location evidence="1">Cell membrane</location>
        <topology evidence="1">Single-pass type I membrane protein</topology>
    </subcellularLocation>
</comment>
<dbReference type="InterPro" id="IPR001611">
    <property type="entry name" value="Leu-rich_rpt"/>
</dbReference>
<dbReference type="Gramene" id="AET5Gv20078000.1">
    <property type="protein sequence ID" value="AET5Gv20078000.1"/>
    <property type="gene ID" value="AET5Gv20078000"/>
</dbReference>
<comment type="similarity">
    <text evidence="2">Belongs to the RLP family.</text>
</comment>
<evidence type="ECO:0000256" key="6">
    <source>
        <dbReference type="ARBA" id="ARBA00022692"/>
    </source>
</evidence>
<keyword evidence="11" id="KW-0325">Glycoprotein</keyword>
<evidence type="ECO:0000313" key="16">
    <source>
        <dbReference type="Proteomes" id="UP000015105"/>
    </source>
</evidence>
<evidence type="ECO:0000256" key="2">
    <source>
        <dbReference type="ARBA" id="ARBA00009592"/>
    </source>
</evidence>
<dbReference type="AlphaFoldDB" id="A0A453JI91"/>
<dbReference type="STRING" id="200361.A0A453JI91"/>
<feature type="domain" description="Leucine-rich repeat-containing N-terminal plant-type" evidence="13">
    <location>
        <begin position="57"/>
        <end position="94"/>
    </location>
</feature>
<evidence type="ECO:0000256" key="3">
    <source>
        <dbReference type="ARBA" id="ARBA00022475"/>
    </source>
</evidence>
<dbReference type="SUPFAM" id="SSF52047">
    <property type="entry name" value="RNI-like"/>
    <property type="match status" value="1"/>
</dbReference>
<dbReference type="PANTHER" id="PTHR48063">
    <property type="entry name" value="LRR RECEPTOR-LIKE KINASE"/>
    <property type="match status" value="1"/>
</dbReference>
<dbReference type="InterPro" id="IPR032675">
    <property type="entry name" value="LRR_dom_sf"/>
</dbReference>
<evidence type="ECO:0000313" key="15">
    <source>
        <dbReference type="EnsemblPlants" id="AET5Gv20078000.1"/>
    </source>
</evidence>
<evidence type="ECO:0000259" key="14">
    <source>
        <dbReference type="Pfam" id="PF23598"/>
    </source>
</evidence>
<keyword evidence="5" id="KW-1070">Brassinosteroid signaling pathway</keyword>
<dbReference type="GO" id="GO:0009742">
    <property type="term" value="P:brassinosteroid mediated signaling pathway"/>
    <property type="evidence" value="ECO:0007669"/>
    <property type="project" value="UniProtKB-KW"/>
</dbReference>